<protein>
    <submittedName>
        <fullName evidence="2">Uncharacterized protein</fullName>
    </submittedName>
</protein>
<organism evidence="2 3">
    <name type="scientific">Aspergillus welwitschiae</name>
    <dbReference type="NCBI Taxonomy" id="1341132"/>
    <lineage>
        <taxon>Eukaryota</taxon>
        <taxon>Fungi</taxon>
        <taxon>Dikarya</taxon>
        <taxon>Ascomycota</taxon>
        <taxon>Pezizomycotina</taxon>
        <taxon>Eurotiomycetes</taxon>
        <taxon>Eurotiomycetidae</taxon>
        <taxon>Eurotiales</taxon>
        <taxon>Aspergillaceae</taxon>
        <taxon>Aspergillus</taxon>
        <taxon>Aspergillus subgen. Circumdati</taxon>
    </lineage>
</organism>
<name>A0A3F3QG94_9EURO</name>
<feature type="region of interest" description="Disordered" evidence="1">
    <location>
        <begin position="25"/>
        <end position="71"/>
    </location>
</feature>
<reference evidence="2 3" key="1">
    <citation type="submission" date="2018-07" db="EMBL/GenBank/DDBJ databases">
        <title>The genomes of Aspergillus section Nigri reveals drivers in fungal speciation.</title>
        <authorList>
            <consortium name="DOE Joint Genome Institute"/>
            <person name="Vesth T.C."/>
            <person name="Nybo J."/>
            <person name="Theobald S."/>
            <person name="Brandl J."/>
            <person name="Frisvad J.C."/>
            <person name="Nielsen K.F."/>
            <person name="Lyhne E.K."/>
            <person name="Kogle M.E."/>
            <person name="Kuo A."/>
            <person name="Riley R."/>
            <person name="Clum A."/>
            <person name="Nolan M."/>
            <person name="Lipzen A."/>
            <person name="Salamov A."/>
            <person name="Henrissat B."/>
            <person name="Wiebenga A."/>
            <person name="De vries R.P."/>
            <person name="Grigoriev I.V."/>
            <person name="Mortensen U.H."/>
            <person name="Andersen M.R."/>
            <person name="Baker S.E."/>
        </authorList>
    </citation>
    <scope>NUCLEOTIDE SEQUENCE [LARGE SCALE GENOMIC DNA]</scope>
    <source>
        <strain evidence="2 3">CBS 139.54b</strain>
    </source>
</reference>
<dbReference type="GeneID" id="38133091"/>
<dbReference type="Proteomes" id="UP000253729">
    <property type="component" value="Unassembled WGS sequence"/>
</dbReference>
<proteinExistence type="predicted"/>
<dbReference type="AlphaFoldDB" id="A0A3F3QG94"/>
<feature type="compositionally biased region" description="Basic and acidic residues" evidence="1">
    <location>
        <begin position="62"/>
        <end position="71"/>
    </location>
</feature>
<dbReference type="EMBL" id="KZ852034">
    <property type="protein sequence ID" value="RDH38125.1"/>
    <property type="molecule type" value="Genomic_DNA"/>
</dbReference>
<keyword evidence="3" id="KW-1185">Reference proteome</keyword>
<accession>A0A3F3QG94</accession>
<evidence type="ECO:0000256" key="1">
    <source>
        <dbReference type="SAM" id="MobiDB-lite"/>
    </source>
</evidence>
<evidence type="ECO:0000313" key="3">
    <source>
        <dbReference type="Proteomes" id="UP000253729"/>
    </source>
</evidence>
<evidence type="ECO:0000313" key="2">
    <source>
        <dbReference type="EMBL" id="RDH38125.1"/>
    </source>
</evidence>
<sequence>MTAFWWYGQKMVAAVHNMVMDSTGLEPGLGHGSPNDITPYVPANARLSQRTTPPTAVRHRHSDPDSSDIPK</sequence>
<gene>
    <name evidence="2" type="ORF">BDQ94DRAFT_135707</name>
</gene>
<dbReference type="RefSeq" id="XP_026631147.1">
    <property type="nucleotide sequence ID" value="XM_026764735.1"/>
</dbReference>